<gene>
    <name evidence="1" type="ORF">ENO39_00985</name>
</gene>
<evidence type="ECO:0000313" key="1">
    <source>
        <dbReference type="EMBL" id="HEW63622.1"/>
    </source>
</evidence>
<comment type="caution">
    <text evidence="1">The sequence shown here is derived from an EMBL/GenBank/DDBJ whole genome shotgun (WGS) entry which is preliminary data.</text>
</comment>
<accession>A0A7C2VQ44</accession>
<dbReference type="Proteomes" id="UP000886076">
    <property type="component" value="Unassembled WGS sequence"/>
</dbReference>
<proteinExistence type="predicted"/>
<organism evidence="1">
    <name type="scientific">Fervidicoccus fontis</name>
    <dbReference type="NCBI Taxonomy" id="683846"/>
    <lineage>
        <taxon>Archaea</taxon>
        <taxon>Thermoproteota</taxon>
        <taxon>Thermoprotei</taxon>
        <taxon>Fervidicoccales</taxon>
        <taxon>Fervidicoccaceae</taxon>
        <taxon>Fervidicoccus</taxon>
    </lineage>
</organism>
<protein>
    <submittedName>
        <fullName evidence="1">Uncharacterized protein</fullName>
    </submittedName>
</protein>
<dbReference type="RefSeq" id="WP_272984900.1">
    <property type="nucleotide sequence ID" value="NZ_DSFH01000018.1"/>
</dbReference>
<sequence length="71" mass="8248">MQMQTGKGIQCPKCKTIMEYSIETEKFTDGTKRIKSFYKCPVCNYKVNDQQISVSKVDGTKKLIIKIEKFF</sequence>
<reference evidence="1" key="1">
    <citation type="journal article" date="2020" name="mSystems">
        <title>Genome- and Community-Level Interaction Insights into Carbon Utilization and Element Cycling Functions of Hydrothermarchaeota in Hydrothermal Sediment.</title>
        <authorList>
            <person name="Zhou Z."/>
            <person name="Liu Y."/>
            <person name="Xu W."/>
            <person name="Pan J."/>
            <person name="Luo Z.H."/>
            <person name="Li M."/>
        </authorList>
    </citation>
    <scope>NUCLEOTIDE SEQUENCE [LARGE SCALE GENOMIC DNA]</scope>
    <source>
        <strain evidence="1">SpSt-1261</strain>
    </source>
</reference>
<dbReference type="AlphaFoldDB" id="A0A7C2VQ44"/>
<dbReference type="EMBL" id="DSFH01000018">
    <property type="protein sequence ID" value="HEW63622.1"/>
    <property type="molecule type" value="Genomic_DNA"/>
</dbReference>
<name>A0A7C2VQ44_9CREN</name>